<accession>A0A1H8WAI1</accession>
<dbReference type="GO" id="GO:0015074">
    <property type="term" value="P:DNA integration"/>
    <property type="evidence" value="ECO:0007669"/>
    <property type="project" value="InterPro"/>
</dbReference>
<dbReference type="AlphaFoldDB" id="A0A1H8WAI1"/>
<evidence type="ECO:0000259" key="1">
    <source>
        <dbReference type="PROSITE" id="PS50994"/>
    </source>
</evidence>
<dbReference type="Pfam" id="PF13683">
    <property type="entry name" value="rve_3"/>
    <property type="match status" value="1"/>
</dbReference>
<dbReference type="Proteomes" id="UP000198893">
    <property type="component" value="Unassembled WGS sequence"/>
</dbReference>
<dbReference type="InterPro" id="IPR012337">
    <property type="entry name" value="RNaseH-like_sf"/>
</dbReference>
<dbReference type="PROSITE" id="PS50994">
    <property type="entry name" value="INTEGRASE"/>
    <property type="match status" value="1"/>
</dbReference>
<keyword evidence="3" id="KW-1185">Reference proteome</keyword>
<dbReference type="EMBL" id="FODS01000051">
    <property type="protein sequence ID" value="SEP24533.1"/>
    <property type="molecule type" value="Genomic_DNA"/>
</dbReference>
<reference evidence="2 3" key="1">
    <citation type="submission" date="2016-10" db="EMBL/GenBank/DDBJ databases">
        <authorList>
            <person name="de Groot N.N."/>
        </authorList>
    </citation>
    <scope>NUCLEOTIDE SEQUENCE [LARGE SCALE GENOMIC DNA]</scope>
    <source>
        <strain evidence="2 3">DSM 27842</strain>
    </source>
</reference>
<dbReference type="InterPro" id="IPR001584">
    <property type="entry name" value="Integrase_cat-core"/>
</dbReference>
<feature type="domain" description="Integrase catalytic" evidence="1">
    <location>
        <begin position="73"/>
        <end position="232"/>
    </location>
</feature>
<organism evidence="2 3">
    <name type="scientific">Salinihabitans flavidus</name>
    <dbReference type="NCBI Taxonomy" id="569882"/>
    <lineage>
        <taxon>Bacteria</taxon>
        <taxon>Pseudomonadati</taxon>
        <taxon>Pseudomonadota</taxon>
        <taxon>Alphaproteobacteria</taxon>
        <taxon>Rhodobacterales</taxon>
        <taxon>Roseobacteraceae</taxon>
        <taxon>Salinihabitans</taxon>
    </lineage>
</organism>
<dbReference type="SUPFAM" id="SSF53098">
    <property type="entry name" value="Ribonuclease H-like"/>
    <property type="match status" value="1"/>
</dbReference>
<evidence type="ECO:0000313" key="3">
    <source>
        <dbReference type="Proteomes" id="UP000198893"/>
    </source>
</evidence>
<proteinExistence type="predicted"/>
<dbReference type="InterPro" id="IPR036397">
    <property type="entry name" value="RNaseH_sf"/>
</dbReference>
<sequence length="232" mass="26327">MSRESPIPDTVTLQVPFRVVKRGGRKEMQLPEGAARPSRTDGTLVKALARAFRWKRMLEAGEFATIAELAECEGIAPSYMTRVLRLTLLAPDIVEAILDGKQGPTVTLARVLKPFPVEWNMRAEDVTDTIELALAASGCDQAVVRHKPRLLSDNGSCYISGDLAKWLEDQKMDHVRGAPFHPQTQGKIERWHQTMKNRVLLENYYLPGHLERQIGDFVDYYNNQRYHESLKN</sequence>
<evidence type="ECO:0000313" key="2">
    <source>
        <dbReference type="EMBL" id="SEP24533.1"/>
    </source>
</evidence>
<dbReference type="SUPFAM" id="SSF109709">
    <property type="entry name" value="KorB DNA-binding domain-like"/>
    <property type="match status" value="1"/>
</dbReference>
<protein>
    <submittedName>
        <fullName evidence="2">Integrase core domain-containing protein</fullName>
    </submittedName>
</protein>
<dbReference type="GO" id="GO:0003676">
    <property type="term" value="F:nucleic acid binding"/>
    <property type="evidence" value="ECO:0007669"/>
    <property type="project" value="InterPro"/>
</dbReference>
<dbReference type="STRING" id="569882.SAMN04490248_1519"/>
<gene>
    <name evidence="2" type="ORF">SAMN04490248_1519</name>
</gene>
<dbReference type="Gene3D" id="3.30.420.10">
    <property type="entry name" value="Ribonuclease H-like superfamily/Ribonuclease H"/>
    <property type="match status" value="1"/>
</dbReference>
<feature type="non-terminal residue" evidence="2">
    <location>
        <position position="232"/>
    </location>
</feature>
<name>A0A1H8WAI1_9RHOB</name>